<dbReference type="AlphaFoldDB" id="G6ADV5"/>
<gene>
    <name evidence="1" type="ORF">HMPREF9138_00282</name>
</gene>
<reference evidence="1 2" key="1">
    <citation type="submission" date="2011-10" db="EMBL/GenBank/DDBJ databases">
        <title>The Genome Sequence of Prevotella histicola F0411.</title>
        <authorList>
            <consortium name="The Broad Institute Genome Sequencing Platform"/>
            <person name="Earl A."/>
            <person name="Ward D."/>
            <person name="Feldgarden M."/>
            <person name="Gevers D."/>
            <person name="Izard J."/>
            <person name="Ganesan A."/>
            <person name="Blanton J.M."/>
            <person name="Baranova O.V."/>
            <person name="Tanner A.C."/>
            <person name="Mathney J.M.J."/>
            <person name="Dewhirst F.E."/>
            <person name="Young S.K."/>
            <person name="Zeng Q."/>
            <person name="Gargeya S."/>
            <person name="Fitzgerald M."/>
            <person name="Haas B."/>
            <person name="Abouelleil A."/>
            <person name="Alvarado L."/>
            <person name="Arachchi H.M."/>
            <person name="Berlin A."/>
            <person name="Brown A."/>
            <person name="Chapman S.B."/>
            <person name="Chen Z."/>
            <person name="Dunbar C."/>
            <person name="Freedman E."/>
            <person name="Gearin G."/>
            <person name="Gellesch M."/>
            <person name="Goldberg J."/>
            <person name="Griggs A."/>
            <person name="Gujja S."/>
            <person name="Heiman D."/>
            <person name="Howarth C."/>
            <person name="Larson L."/>
            <person name="Lui A."/>
            <person name="MacDonald P.J.P."/>
            <person name="Montmayeur A."/>
            <person name="Murphy C."/>
            <person name="Neiman D."/>
            <person name="Pearson M."/>
            <person name="Priest M."/>
            <person name="Roberts A."/>
            <person name="Saif S."/>
            <person name="Shea T."/>
            <person name="Shenoy N."/>
            <person name="Sisk P."/>
            <person name="Stolte C."/>
            <person name="Sykes S."/>
            <person name="Wortman J."/>
            <person name="Nusbaum C."/>
            <person name="Birren B."/>
        </authorList>
    </citation>
    <scope>NUCLEOTIDE SEQUENCE [LARGE SCALE GENOMIC DNA]</scope>
    <source>
        <strain evidence="1 2">F0411</strain>
    </source>
</reference>
<dbReference type="Proteomes" id="UP000004597">
    <property type="component" value="Unassembled WGS sequence"/>
</dbReference>
<protein>
    <submittedName>
        <fullName evidence="1">Uncharacterized protein</fullName>
    </submittedName>
</protein>
<name>G6ADV5_9BACT</name>
<evidence type="ECO:0000313" key="2">
    <source>
        <dbReference type="Proteomes" id="UP000004597"/>
    </source>
</evidence>
<evidence type="ECO:0000313" key="1">
    <source>
        <dbReference type="EMBL" id="EHG16954.1"/>
    </source>
</evidence>
<sequence length="79" mass="9274">MFPRENKKVRTVNSKTNLHIETHKNVGGKRKSSYNNFVIKRLSNSYKQASKRAPFTMQKGVFYTSKGHVLHCKRCPFRM</sequence>
<proteinExistence type="predicted"/>
<accession>G6ADV5</accession>
<dbReference type="HOGENOM" id="CLU_2603068_0_0_10"/>
<dbReference type="EMBL" id="AFXP01000003">
    <property type="protein sequence ID" value="EHG16954.1"/>
    <property type="molecule type" value="Genomic_DNA"/>
</dbReference>
<keyword evidence="2" id="KW-1185">Reference proteome</keyword>
<comment type="caution">
    <text evidence="1">The sequence shown here is derived from an EMBL/GenBank/DDBJ whole genome shotgun (WGS) entry which is preliminary data.</text>
</comment>
<organism evidence="1 2">
    <name type="scientific">Prevotella histicola F0411</name>
    <dbReference type="NCBI Taxonomy" id="857291"/>
    <lineage>
        <taxon>Bacteria</taxon>
        <taxon>Pseudomonadati</taxon>
        <taxon>Bacteroidota</taxon>
        <taxon>Bacteroidia</taxon>
        <taxon>Bacteroidales</taxon>
        <taxon>Prevotellaceae</taxon>
        <taxon>Prevotella</taxon>
    </lineage>
</organism>